<keyword evidence="5" id="KW-1185">Reference proteome</keyword>
<gene>
    <name evidence="4" type="ORF">LTR05_008775</name>
</gene>
<name>A0AAN7PS01_9EURO</name>
<organism evidence="4 5">
    <name type="scientific">Lithohypha guttulata</name>
    <dbReference type="NCBI Taxonomy" id="1690604"/>
    <lineage>
        <taxon>Eukaryota</taxon>
        <taxon>Fungi</taxon>
        <taxon>Dikarya</taxon>
        <taxon>Ascomycota</taxon>
        <taxon>Pezizomycotina</taxon>
        <taxon>Eurotiomycetes</taxon>
        <taxon>Chaetothyriomycetidae</taxon>
        <taxon>Chaetothyriales</taxon>
        <taxon>Trichomeriaceae</taxon>
        <taxon>Lithohypha</taxon>
    </lineage>
</organism>
<comment type="caution">
    <text evidence="4">The sequence shown here is derived from an EMBL/GenBank/DDBJ whole genome shotgun (WGS) entry which is preliminary data.</text>
</comment>
<reference evidence="4 5" key="1">
    <citation type="submission" date="2023-08" db="EMBL/GenBank/DDBJ databases">
        <title>Black Yeasts Isolated from many extreme environments.</title>
        <authorList>
            <person name="Coleine C."/>
            <person name="Stajich J.E."/>
            <person name="Selbmann L."/>
        </authorList>
    </citation>
    <scope>NUCLEOTIDE SEQUENCE [LARGE SCALE GENOMIC DNA]</scope>
    <source>
        <strain evidence="4 5">CCFEE 5910</strain>
    </source>
</reference>
<evidence type="ECO:0000259" key="3">
    <source>
        <dbReference type="Pfam" id="PF25545"/>
    </source>
</evidence>
<evidence type="ECO:0000313" key="5">
    <source>
        <dbReference type="Proteomes" id="UP001309876"/>
    </source>
</evidence>
<keyword evidence="1" id="KW-0175">Coiled coil</keyword>
<protein>
    <recommendedName>
        <fullName evidence="3">DUF7924 domain-containing protein</fullName>
    </recommendedName>
</protein>
<feature type="region of interest" description="Disordered" evidence="2">
    <location>
        <begin position="144"/>
        <end position="179"/>
    </location>
</feature>
<dbReference type="AlphaFoldDB" id="A0AAN7PS01"/>
<dbReference type="Pfam" id="PF25545">
    <property type="entry name" value="DUF7924"/>
    <property type="match status" value="1"/>
</dbReference>
<feature type="compositionally biased region" description="Low complexity" evidence="2">
    <location>
        <begin position="31"/>
        <end position="45"/>
    </location>
</feature>
<accession>A0AAN7PS01</accession>
<feature type="domain" description="DUF7924" evidence="3">
    <location>
        <begin position="240"/>
        <end position="460"/>
    </location>
</feature>
<sequence length="605" mass="69225">METETEECTGKRRKSDHDSDPSPHKKRRWVSGRATSSSSVSANNTPALQSEHITQLPSPSSTQVLPSPQQSGSSPTANSPVSKCKRKRKHEADFLPSSHPPKQPRLSPSVVGQIDSATPELDKYFQELPASQEEFEPLTHWEHEVDPYDMNPPTSKRPRPSDVLARRLSSSGRSTDTALSKEKKYSVYKDVNYPVVLETKGSFMRASDHGLSEEDEAFCATLHTHIQTLPPDLLFDDDHFVKFHANLRNRSEARITTDLHSRVMPSVENMCIAGRAEFAGLIEGHNDLWVKAIPFFGPRPQPDHTIGFRWWNFTEIQRRKLNIEPTAKSLYTAREEMFFPFFTGEVKCGRQGLDLADRPNAHSMTIHMRGIVDLYRRASRLPDLHRRALGFSMSHDDQTARLYVHYVEIDHEEPTYYMQALPKVNFGDNQGEKRWQCYQFTVNVCELFALPFLDRLKEVIDTLPDPVPTSSDLVSNVDDISVQSSQDEASGVDSQEEGTRKGHQGRVSNAELRNVIQGLQREIESQRQDVKEREARLTLQLEQQRTEAKEREAALLTQLEEQRKNSEEQRKIHDEHQKQLMSMLAEQSKQLKTQSDEIKKLLQKR</sequence>
<evidence type="ECO:0000256" key="2">
    <source>
        <dbReference type="SAM" id="MobiDB-lite"/>
    </source>
</evidence>
<dbReference type="InterPro" id="IPR057684">
    <property type="entry name" value="DUF7924"/>
</dbReference>
<dbReference type="PANTHER" id="PTHR42470:SF2">
    <property type="match status" value="1"/>
</dbReference>
<dbReference type="PANTHER" id="PTHR42470">
    <property type="entry name" value="VAST DOMAIN-CONTAINING PROTEIN"/>
    <property type="match status" value="1"/>
</dbReference>
<feature type="region of interest" description="Disordered" evidence="2">
    <location>
        <begin position="1"/>
        <end position="110"/>
    </location>
</feature>
<dbReference type="Proteomes" id="UP001309876">
    <property type="component" value="Unassembled WGS sequence"/>
</dbReference>
<feature type="compositionally biased region" description="Polar residues" evidence="2">
    <location>
        <begin position="168"/>
        <end position="178"/>
    </location>
</feature>
<dbReference type="EMBL" id="JAVRRJ010000020">
    <property type="protein sequence ID" value="KAK5080169.1"/>
    <property type="molecule type" value="Genomic_DNA"/>
</dbReference>
<feature type="coiled-coil region" evidence="1">
    <location>
        <begin position="509"/>
        <end position="604"/>
    </location>
</feature>
<evidence type="ECO:0000256" key="1">
    <source>
        <dbReference type="SAM" id="Coils"/>
    </source>
</evidence>
<feature type="compositionally biased region" description="Polar residues" evidence="2">
    <location>
        <begin position="46"/>
        <end position="81"/>
    </location>
</feature>
<feature type="region of interest" description="Disordered" evidence="2">
    <location>
        <begin position="482"/>
        <end position="507"/>
    </location>
</feature>
<evidence type="ECO:0000313" key="4">
    <source>
        <dbReference type="EMBL" id="KAK5080169.1"/>
    </source>
</evidence>
<proteinExistence type="predicted"/>